<gene>
    <name evidence="12" type="primary">tmk</name>
    <name evidence="14" type="ORF">HQN79_04770</name>
</gene>
<evidence type="ECO:0000256" key="6">
    <source>
        <dbReference type="ARBA" id="ARBA00022741"/>
    </source>
</evidence>
<dbReference type="Proteomes" id="UP000504724">
    <property type="component" value="Chromosome"/>
</dbReference>
<feature type="domain" description="Thymidylate kinase-like" evidence="13">
    <location>
        <begin position="11"/>
        <end position="201"/>
    </location>
</feature>
<dbReference type="Gene3D" id="3.40.50.300">
    <property type="entry name" value="P-loop containing nucleotide triphosphate hydrolases"/>
    <property type="match status" value="1"/>
</dbReference>
<dbReference type="GO" id="GO:0006233">
    <property type="term" value="P:dTDP biosynthetic process"/>
    <property type="evidence" value="ECO:0007669"/>
    <property type="project" value="InterPro"/>
</dbReference>
<evidence type="ECO:0000256" key="12">
    <source>
        <dbReference type="HAMAP-Rule" id="MF_00165"/>
    </source>
</evidence>
<evidence type="ECO:0000256" key="4">
    <source>
        <dbReference type="ARBA" id="ARBA00022679"/>
    </source>
</evidence>
<dbReference type="InterPro" id="IPR039430">
    <property type="entry name" value="Thymidylate_kin-like_dom"/>
</dbReference>
<dbReference type="PANTHER" id="PTHR10344">
    <property type="entry name" value="THYMIDYLATE KINASE"/>
    <property type="match status" value="1"/>
</dbReference>
<evidence type="ECO:0000313" key="14">
    <source>
        <dbReference type="EMBL" id="QKI88929.1"/>
    </source>
</evidence>
<reference evidence="14 15" key="1">
    <citation type="submission" date="2020-05" db="EMBL/GenBank/DDBJ databases">
        <title>Thiomicrorhabdus sediminis sp.nov. and Thiomicrorhabdus xiamenensis sp.nov., novel sulfur-oxidizing bacteria isolated from coastal sediment.</title>
        <authorList>
            <person name="Liu X."/>
        </authorList>
    </citation>
    <scope>NUCLEOTIDE SEQUENCE [LARGE SCALE GENOMIC DNA]</scope>
    <source>
        <strain evidence="14 15">G2</strain>
    </source>
</reference>
<dbReference type="SUPFAM" id="SSF52540">
    <property type="entry name" value="P-loop containing nucleoside triphosphate hydrolases"/>
    <property type="match status" value="1"/>
</dbReference>
<keyword evidence="8 12" id="KW-0067">ATP-binding</keyword>
<evidence type="ECO:0000256" key="8">
    <source>
        <dbReference type="ARBA" id="ARBA00022840"/>
    </source>
</evidence>
<dbReference type="AlphaFoldDB" id="A0A7D4NK52"/>
<evidence type="ECO:0000256" key="1">
    <source>
        <dbReference type="ARBA" id="ARBA00009776"/>
    </source>
</evidence>
<dbReference type="EC" id="2.7.4.9" evidence="2 12"/>
<evidence type="ECO:0000256" key="5">
    <source>
        <dbReference type="ARBA" id="ARBA00022727"/>
    </source>
</evidence>
<evidence type="ECO:0000259" key="13">
    <source>
        <dbReference type="Pfam" id="PF02223"/>
    </source>
</evidence>
<dbReference type="PANTHER" id="PTHR10344:SF4">
    <property type="entry name" value="UMP-CMP KINASE 2, MITOCHONDRIAL"/>
    <property type="match status" value="1"/>
</dbReference>
<dbReference type="FunFam" id="3.40.50.300:FF:000225">
    <property type="entry name" value="Thymidylate kinase"/>
    <property type="match status" value="1"/>
</dbReference>
<evidence type="ECO:0000256" key="10">
    <source>
        <dbReference type="ARBA" id="ARBA00048743"/>
    </source>
</evidence>
<evidence type="ECO:0000256" key="7">
    <source>
        <dbReference type="ARBA" id="ARBA00022777"/>
    </source>
</evidence>
<evidence type="ECO:0000256" key="11">
    <source>
        <dbReference type="ARBA" id="ARBA00057735"/>
    </source>
</evidence>
<keyword evidence="7 12" id="KW-0418">Kinase</keyword>
<evidence type="ECO:0000313" key="15">
    <source>
        <dbReference type="Proteomes" id="UP000504724"/>
    </source>
</evidence>
<keyword evidence="4 12" id="KW-0808">Transferase</keyword>
<dbReference type="GO" id="GO:0005829">
    <property type="term" value="C:cytosol"/>
    <property type="evidence" value="ECO:0007669"/>
    <property type="project" value="TreeGrafter"/>
</dbReference>
<keyword evidence="6 12" id="KW-0547">Nucleotide-binding</keyword>
<dbReference type="GO" id="GO:0006235">
    <property type="term" value="P:dTTP biosynthetic process"/>
    <property type="evidence" value="ECO:0007669"/>
    <property type="project" value="UniProtKB-UniRule"/>
</dbReference>
<name>A0A7D4NK52_9GAMM</name>
<dbReference type="GO" id="GO:0006227">
    <property type="term" value="P:dUDP biosynthetic process"/>
    <property type="evidence" value="ECO:0007669"/>
    <property type="project" value="TreeGrafter"/>
</dbReference>
<evidence type="ECO:0000256" key="3">
    <source>
        <dbReference type="ARBA" id="ARBA00017144"/>
    </source>
</evidence>
<feature type="binding site" evidence="12">
    <location>
        <begin position="13"/>
        <end position="20"/>
    </location>
    <ligand>
        <name>ATP</name>
        <dbReference type="ChEBI" id="CHEBI:30616"/>
    </ligand>
</feature>
<dbReference type="CDD" id="cd01672">
    <property type="entry name" value="TMPK"/>
    <property type="match status" value="1"/>
</dbReference>
<evidence type="ECO:0000256" key="2">
    <source>
        <dbReference type="ARBA" id="ARBA00012980"/>
    </source>
</evidence>
<comment type="function">
    <text evidence="11 12">Phosphorylation of dTMP to form dTDP in both de novo and salvage pathways of dTTP synthesis.</text>
</comment>
<dbReference type="RefSeq" id="WP_173284580.1">
    <property type="nucleotide sequence ID" value="NZ_CP054020.1"/>
</dbReference>
<dbReference type="KEGG" id="txa:HQN79_04770"/>
<sequence>MTQQTGRFITLEGSEGAGKSTNLAFIAEQLRQAGKEVITTREPGGTEIGEKIRELLLDPENKAMHQDTELLLMFAARAQHIQEKIKPALAQGTWVISDRFTDASFAYQGAARAMGFERVAEIERWVQQGFQPNLTFVFDLPIDIGMQRVASRGGQIDRFEQERKDFFESVRQAYLRRAEMAPQRYQVIDASQSLQQVQQQISEQLVQRLHIALNV</sequence>
<dbReference type="GO" id="GO:0005524">
    <property type="term" value="F:ATP binding"/>
    <property type="evidence" value="ECO:0007669"/>
    <property type="project" value="UniProtKB-UniRule"/>
</dbReference>
<dbReference type="InterPro" id="IPR027417">
    <property type="entry name" value="P-loop_NTPase"/>
</dbReference>
<keyword evidence="5 12" id="KW-0545">Nucleotide biosynthesis</keyword>
<dbReference type="EMBL" id="CP054020">
    <property type="protein sequence ID" value="QKI88929.1"/>
    <property type="molecule type" value="Genomic_DNA"/>
</dbReference>
<proteinExistence type="inferred from homology"/>
<comment type="catalytic activity">
    <reaction evidence="10 12">
        <text>dTMP + ATP = dTDP + ADP</text>
        <dbReference type="Rhea" id="RHEA:13517"/>
        <dbReference type="ChEBI" id="CHEBI:30616"/>
        <dbReference type="ChEBI" id="CHEBI:58369"/>
        <dbReference type="ChEBI" id="CHEBI:63528"/>
        <dbReference type="ChEBI" id="CHEBI:456216"/>
        <dbReference type="EC" id="2.7.4.9"/>
    </reaction>
</comment>
<dbReference type="HAMAP" id="MF_00165">
    <property type="entry name" value="Thymidylate_kinase"/>
    <property type="match status" value="1"/>
</dbReference>
<dbReference type="Pfam" id="PF02223">
    <property type="entry name" value="Thymidylate_kin"/>
    <property type="match status" value="1"/>
</dbReference>
<comment type="similarity">
    <text evidence="1 12">Belongs to the thymidylate kinase family.</text>
</comment>
<dbReference type="GO" id="GO:0004798">
    <property type="term" value="F:dTMP kinase activity"/>
    <property type="evidence" value="ECO:0007669"/>
    <property type="project" value="UniProtKB-UniRule"/>
</dbReference>
<evidence type="ECO:0000256" key="9">
    <source>
        <dbReference type="ARBA" id="ARBA00029962"/>
    </source>
</evidence>
<keyword evidence="15" id="KW-1185">Reference proteome</keyword>
<accession>A0A7D4NK52</accession>
<organism evidence="14 15">
    <name type="scientific">Thiomicrorhabdus xiamenensis</name>
    <dbReference type="NCBI Taxonomy" id="2739063"/>
    <lineage>
        <taxon>Bacteria</taxon>
        <taxon>Pseudomonadati</taxon>
        <taxon>Pseudomonadota</taxon>
        <taxon>Gammaproteobacteria</taxon>
        <taxon>Thiotrichales</taxon>
        <taxon>Piscirickettsiaceae</taxon>
        <taxon>Thiomicrorhabdus</taxon>
    </lineage>
</organism>
<dbReference type="NCBIfam" id="TIGR00041">
    <property type="entry name" value="DTMP_kinase"/>
    <property type="match status" value="1"/>
</dbReference>
<dbReference type="InterPro" id="IPR018094">
    <property type="entry name" value="Thymidylate_kinase"/>
</dbReference>
<protein>
    <recommendedName>
        <fullName evidence="3 12">Thymidylate kinase</fullName>
        <ecNumber evidence="2 12">2.7.4.9</ecNumber>
    </recommendedName>
    <alternativeName>
        <fullName evidence="9 12">dTMP kinase</fullName>
    </alternativeName>
</protein>